<proteinExistence type="predicted"/>
<accession>A0A0F9FFU2</accession>
<protein>
    <submittedName>
        <fullName evidence="1">Uncharacterized protein</fullName>
    </submittedName>
</protein>
<name>A0A0F9FFU2_9ZZZZ</name>
<organism evidence="1">
    <name type="scientific">marine sediment metagenome</name>
    <dbReference type="NCBI Taxonomy" id="412755"/>
    <lineage>
        <taxon>unclassified sequences</taxon>
        <taxon>metagenomes</taxon>
        <taxon>ecological metagenomes</taxon>
    </lineage>
</organism>
<comment type="caution">
    <text evidence="1">The sequence shown here is derived from an EMBL/GenBank/DDBJ whole genome shotgun (WGS) entry which is preliminary data.</text>
</comment>
<dbReference type="EMBL" id="LAZR01023792">
    <property type="protein sequence ID" value="KKL77291.1"/>
    <property type="molecule type" value="Genomic_DNA"/>
</dbReference>
<sequence>MKTIWLIIPGADEEAEGREAPIEPGTTAAQLLRAADMNPAHWQLRLEHGDEVIVLGAQDDVYSAVEEGEKVFAASTKMVVGQAA</sequence>
<gene>
    <name evidence="1" type="ORF">LCGC14_2036330</name>
</gene>
<reference evidence="1" key="1">
    <citation type="journal article" date="2015" name="Nature">
        <title>Complex archaea that bridge the gap between prokaryotes and eukaryotes.</title>
        <authorList>
            <person name="Spang A."/>
            <person name="Saw J.H."/>
            <person name="Jorgensen S.L."/>
            <person name="Zaremba-Niedzwiedzka K."/>
            <person name="Martijn J."/>
            <person name="Lind A.E."/>
            <person name="van Eijk R."/>
            <person name="Schleper C."/>
            <person name="Guy L."/>
            <person name="Ettema T.J."/>
        </authorList>
    </citation>
    <scope>NUCLEOTIDE SEQUENCE</scope>
</reference>
<dbReference type="AlphaFoldDB" id="A0A0F9FFU2"/>
<evidence type="ECO:0000313" key="1">
    <source>
        <dbReference type="EMBL" id="KKL77291.1"/>
    </source>
</evidence>